<gene>
    <name evidence="7" type="ORF">H9626_13065</name>
</gene>
<evidence type="ECO:0000313" key="7">
    <source>
        <dbReference type="EMBL" id="MBD8003131.1"/>
    </source>
</evidence>
<evidence type="ECO:0000256" key="2">
    <source>
        <dbReference type="ARBA" id="ARBA00022741"/>
    </source>
</evidence>
<evidence type="ECO:0000256" key="5">
    <source>
        <dbReference type="ARBA" id="ARBA00023136"/>
    </source>
</evidence>
<organism evidence="7 8">
    <name type="scientific">Phocaeicola faecium</name>
    <dbReference type="NCBI Taxonomy" id="2762213"/>
    <lineage>
        <taxon>Bacteria</taxon>
        <taxon>Pseudomonadati</taxon>
        <taxon>Bacteroidota</taxon>
        <taxon>Bacteroidia</taxon>
        <taxon>Bacteroidales</taxon>
        <taxon>Bacteroidaceae</taxon>
        <taxon>Phocaeicola</taxon>
    </lineage>
</organism>
<dbReference type="Proteomes" id="UP000616346">
    <property type="component" value="Unassembled WGS sequence"/>
</dbReference>
<dbReference type="InterPro" id="IPR045063">
    <property type="entry name" value="Dynamin_N"/>
</dbReference>
<dbReference type="PANTHER" id="PTHR10465:SF0">
    <property type="entry name" value="SARCALUMENIN"/>
    <property type="match status" value="1"/>
</dbReference>
<dbReference type="RefSeq" id="WP_191710765.1">
    <property type="nucleotide sequence ID" value="NZ_JACSPQ010000019.1"/>
</dbReference>
<dbReference type="Pfam" id="PF00350">
    <property type="entry name" value="Dynamin_N"/>
    <property type="match status" value="1"/>
</dbReference>
<keyword evidence="3" id="KW-0378">Hydrolase</keyword>
<evidence type="ECO:0000256" key="3">
    <source>
        <dbReference type="ARBA" id="ARBA00022801"/>
    </source>
</evidence>
<name>A0ABR8VEV5_9BACT</name>
<evidence type="ECO:0000313" key="8">
    <source>
        <dbReference type="Proteomes" id="UP000616346"/>
    </source>
</evidence>
<evidence type="ECO:0000259" key="6">
    <source>
        <dbReference type="Pfam" id="PF00350"/>
    </source>
</evidence>
<protein>
    <submittedName>
        <fullName evidence="7">Dynamin family protein</fullName>
    </submittedName>
</protein>
<keyword evidence="2" id="KW-0547">Nucleotide-binding</keyword>
<sequence>MKQNQFLYYRRSVMKVLEEYYAVRKKNNVKDKGLSASIERKAAPFVNGYFTLAIVGKMSAGKSTFINAFLGNKNILPTGHFQTTCVLTKIEYSEKESIEIIYGDGHKETINGDISGKLGKLVAIEDQYSSLPVNDINKLIIKGWNKSKICDPKIVKGLEATSCREINRQLLEQYIDSHPKSKIAKEVTIKYPLQEECEGWRIVDTPGVEAVGGIDMETMEFLTAQNEYGSNNVDAIIFLHKGTDNIEDKSINDFVKDVFKSLSEDAKKRIFFVVTNAADDTFQNIEEEYMRKAKALFVEPYGIKEERLIPVDSLMEILYHYAVEEGKDAVSLMKSQNAPDSSWNEKVWKICRSLLRDIRDTLEDANKNINNENLLAMVRDWSNFDKLRETLNEFVKSEKTNAYNDLIQTIREDIRQCIDHRKNDITLLQKGLEAMQGQEKALGDAMLEMNNTLNTIRRKFSKETVAERFNFIEQRINSQILANDTTYKDIQRETINLYDLADEKKNTLFAQMALEFYKFVHVGTSKAFFKRPDFEAIEKQATEAATGTRTETLTRTIPGICCDDHEEYTVNVPNIDNNKKLQAFKTMSVRHIRQEYSKFKNDIQEEVEFYISKVGESLVSSIETQEKHLTELKNTYKVSSPEQLQEVIKNTNYEIAVFEQFIKSLEKC</sequence>
<keyword evidence="4" id="KW-0342">GTP-binding</keyword>
<dbReference type="EMBL" id="JACSPQ010000019">
    <property type="protein sequence ID" value="MBD8003131.1"/>
    <property type="molecule type" value="Genomic_DNA"/>
</dbReference>
<reference evidence="7 8" key="1">
    <citation type="submission" date="2020-08" db="EMBL/GenBank/DDBJ databases">
        <title>A Genomic Blueprint of the Chicken Gut Microbiome.</title>
        <authorList>
            <person name="Gilroy R."/>
            <person name="Ravi A."/>
            <person name="Getino M."/>
            <person name="Pursley I."/>
            <person name="Horton D.L."/>
            <person name="Alikhan N.-F."/>
            <person name="Baker D."/>
            <person name="Gharbi K."/>
            <person name="Hall N."/>
            <person name="Watson M."/>
            <person name="Adriaenssens E.M."/>
            <person name="Foster-Nyarko E."/>
            <person name="Jarju S."/>
            <person name="Secka A."/>
            <person name="Antonio M."/>
            <person name="Oren A."/>
            <person name="Chaudhuri R."/>
            <person name="La Ragione R.M."/>
            <person name="Hildebrand F."/>
            <person name="Pallen M.J."/>
        </authorList>
    </citation>
    <scope>NUCLEOTIDE SEQUENCE [LARGE SCALE GENOMIC DNA]</scope>
    <source>
        <strain evidence="7 8">Sa1YUN3</strain>
    </source>
</reference>
<evidence type="ECO:0000256" key="4">
    <source>
        <dbReference type="ARBA" id="ARBA00023134"/>
    </source>
</evidence>
<proteinExistence type="predicted"/>
<dbReference type="PANTHER" id="PTHR10465">
    <property type="entry name" value="TRANSMEMBRANE GTPASE FZO1"/>
    <property type="match status" value="1"/>
</dbReference>
<feature type="domain" description="Dynamin N-terminal" evidence="6">
    <location>
        <begin position="52"/>
        <end position="276"/>
    </location>
</feature>
<dbReference type="InterPro" id="IPR027094">
    <property type="entry name" value="Mitofusin_fam"/>
</dbReference>
<keyword evidence="8" id="KW-1185">Reference proteome</keyword>
<dbReference type="SUPFAM" id="SSF52540">
    <property type="entry name" value="P-loop containing nucleoside triphosphate hydrolases"/>
    <property type="match status" value="1"/>
</dbReference>
<comment type="caution">
    <text evidence="7">The sequence shown here is derived from an EMBL/GenBank/DDBJ whole genome shotgun (WGS) entry which is preliminary data.</text>
</comment>
<accession>A0ABR8VEV5</accession>
<dbReference type="Gene3D" id="3.40.50.300">
    <property type="entry name" value="P-loop containing nucleotide triphosphate hydrolases"/>
    <property type="match status" value="1"/>
</dbReference>
<dbReference type="InterPro" id="IPR027417">
    <property type="entry name" value="P-loop_NTPase"/>
</dbReference>
<evidence type="ECO:0000256" key="1">
    <source>
        <dbReference type="ARBA" id="ARBA00004370"/>
    </source>
</evidence>
<comment type="subcellular location">
    <subcellularLocation>
        <location evidence="1">Membrane</location>
    </subcellularLocation>
</comment>
<keyword evidence="5" id="KW-0472">Membrane</keyword>